<comment type="caution">
    <text evidence="1">The sequence shown here is derived from an EMBL/GenBank/DDBJ whole genome shotgun (WGS) entry which is preliminary data.</text>
</comment>
<evidence type="ECO:0000313" key="1">
    <source>
        <dbReference type="EMBL" id="KAJ9119874.1"/>
    </source>
</evidence>
<accession>A0ACC2X762</accession>
<dbReference type="Proteomes" id="UP001234202">
    <property type="component" value="Unassembled WGS sequence"/>
</dbReference>
<dbReference type="EMBL" id="JASBWV010000023">
    <property type="protein sequence ID" value="KAJ9119874.1"/>
    <property type="molecule type" value="Genomic_DNA"/>
</dbReference>
<protein>
    <submittedName>
        <fullName evidence="1">Uncharacterized protein</fullName>
    </submittedName>
</protein>
<evidence type="ECO:0000313" key="2">
    <source>
        <dbReference type="Proteomes" id="UP001234202"/>
    </source>
</evidence>
<name>A0ACC2X762_9TREE</name>
<sequence>MPKAHKSKLNAKVKVIDVPQVKKKVGKELGVPNLKASQKALAVQHAKANRNARAGPSRQQQPISMSALASSASKQEVLDLPFITADTFVSADPLDAALTIRDSSVRAFARELKKVIDRADVIIQVLDARDPEGTRSKWVEDEVRKREADGKRLIGIVNKIDLVPRSNLEAWLKHLRLSFPVLPFKSSTQSQRSNLSQAHVPTASGTGEASIPSTAASMGAPSLLRLLKQYALSRPHQTLTVGIIGYPNVGKSSLINSLKRSRACAVAAQPGKTRIIQEVMLDKGVKVLDCPGVVLEDFGAHQEGEEERRRRLGEVMLRNCIKVEEIEDPIAPVEAILSRVDMSVMQGLYPGLQTYRNVTEFLVQIALTTGRLKGQGIPNLEAAAVMVLRHWNDGKIPFYTTAPLTTTTAVNTGSNGDPVESVGAGMQVDDSATSGDAILSGFSAAFDLDGLLANFGGSGEYDEEEDAALLSKDNENAAAQAMPIDTDSLENSTPAVGTARPAVIQMPKFTLPKSYPALPPSASEPPTTNQFSRLFTQAELELLPNSHPLDRKTLKKAAKRSAKAAREAEIREREADADMFDAASMFGSMSVAVPKRPEKKKAKAKPAQAKTTRGTLPSVTIDAETQKELDFANFLNSVGGPRRNISYLNRPLIHRAKMALEQPEQSQRSLSERLMPLNPVDMEITDEANPETDLDGTRDAPYSVSDAVVMPDQDLEESMAEAGRNNLENRIAKNRLYTRDETAPDVPETRVPSRLLEAVDLEFLGWVVGESPIRENALHLSGTPLAHLSTDKIFHYVTHYASSPLGVEWISDNRLVLVFQDGREAKIAIGLLAKTGFDPYPPNHDDPLELRAAKPVPRRLLPLPENEAVSDTGTSDEKQTRSAKSTGLDPTDLLFDRKRDLVPVKKTNDEDLPEGLREGARLDIRYAMESDVKARTAAKDSQWYKKHGRAAGKGVNAARDQRHTPYGRRRSASPGSRNGNGQSSDRRERGSTGRRPVRTQNDLDAELDAMRSGTYAEPPTDVAMDLADEPSRERRQGGRGGGNRRDGGNRREQKSQADLDAELEAFLADRGERGESRKETFDKSNRFE</sequence>
<keyword evidence="2" id="KW-1185">Reference proteome</keyword>
<reference evidence="1" key="1">
    <citation type="submission" date="2023-04" db="EMBL/GenBank/DDBJ databases">
        <title>Draft Genome sequencing of Naganishia species isolated from polar environments using Oxford Nanopore Technology.</title>
        <authorList>
            <person name="Leo P."/>
            <person name="Venkateswaran K."/>
        </authorList>
    </citation>
    <scope>NUCLEOTIDE SEQUENCE</scope>
    <source>
        <strain evidence="1">DBVPG 5303</strain>
    </source>
</reference>
<proteinExistence type="predicted"/>
<gene>
    <name evidence="1" type="ORF">QFC24_005588</name>
</gene>
<organism evidence="1 2">
    <name type="scientific">Naganishia onofrii</name>
    <dbReference type="NCBI Taxonomy" id="1851511"/>
    <lineage>
        <taxon>Eukaryota</taxon>
        <taxon>Fungi</taxon>
        <taxon>Dikarya</taxon>
        <taxon>Basidiomycota</taxon>
        <taxon>Agaricomycotina</taxon>
        <taxon>Tremellomycetes</taxon>
        <taxon>Filobasidiales</taxon>
        <taxon>Filobasidiaceae</taxon>
        <taxon>Naganishia</taxon>
    </lineage>
</organism>